<dbReference type="KEGG" id="aiq:Azoinq_14160"/>
<name>A0A975XUM1_9RHOO</name>
<proteinExistence type="predicted"/>
<evidence type="ECO:0000313" key="2">
    <source>
        <dbReference type="Proteomes" id="UP000683428"/>
    </source>
</evidence>
<gene>
    <name evidence="1" type="ORF">Azoinq_14160</name>
</gene>
<evidence type="ECO:0008006" key="3">
    <source>
        <dbReference type="Google" id="ProtNLM"/>
    </source>
</evidence>
<dbReference type="EMBL" id="CP064782">
    <property type="protein sequence ID" value="QWT48946.1"/>
    <property type="molecule type" value="Genomic_DNA"/>
</dbReference>
<dbReference type="RefSeq" id="WP_216128256.1">
    <property type="nucleotide sequence ID" value="NZ_CP064782.1"/>
</dbReference>
<reference evidence="1" key="1">
    <citation type="submission" date="2020-11" db="EMBL/GenBank/DDBJ databases">
        <title>Azospira inquinata sp. nov.</title>
        <authorList>
            <person name="Moe W.M."/>
            <person name="Mikes M.C."/>
        </authorList>
    </citation>
    <scope>NUCLEOTIDE SEQUENCE</scope>
    <source>
        <strain evidence="1">Azo-3</strain>
    </source>
</reference>
<dbReference type="Proteomes" id="UP000683428">
    <property type="component" value="Chromosome"/>
</dbReference>
<keyword evidence="2" id="KW-1185">Reference proteome</keyword>
<accession>A0A975XUM1</accession>
<evidence type="ECO:0000313" key="1">
    <source>
        <dbReference type="EMBL" id="QWT48946.1"/>
    </source>
</evidence>
<sequence length="1489" mass="166706">MDFTEIREHRGTQMGGFEELCCQLAALEDPAEGSRFVRKGPGADQGLECYRAYADGYEVGWQAKYFMNGFESPQVADLAESLQRAMAAHPQLMTFIVCLPIDLRDNRSGRKLSEVQLYEKWRDKSIAAAVAQGRSLKLELWSASSIQERLGRDTPAYSGRARYWFDTVSFSSAWFREKFEIQRRNLGERYSPESHVDLPIRQALEALARDPELLNEPNAWAAEITYRLDGATRSLAREGLTSAADQMKQACEPLIDALAGSPAALDAYIPLDTWIPLLEAGAQSVSSALAELQDKVADKDRAIARRDLFDLYSSVDHVRRELASTRWRLANKRELLISGQAGIGKSHLLADFGVKQLELTRPFVLVLTGTLTEADPWEQIRAQLDLTQVSTNEFLGALDAAAEAAGYRAVLAVDALNERHGVDLWETRLQGFVAHIQRFPRLAVVLTVRDTYLHYLPLDGIEHLVHHGFADRAGAAAKAYLDRRGIARPSSPNLAHEFENPLFLRTCCRYLEQKNLKQLPKGLQGITAIFNFYLSAVAEKVETELRLVPQQKITRKALDGFLDASTADGDGGSLPLETTIELFERYLNSGGRVERSLLSAFLSEGVLTQEIERHQGRTVETIRFTFERLSDHLRAGRLIAQIDPADLQGSIQQQPLITYFDPQASWRFAGVIEALAVQFPEQFGYELLDVLSADAIKDASLADAFVSSLAWRAPEAFTQRTVDWVYTLCKLTGQSSYALLLLVCTEPENQFNAEWLHLDLWQRPLPQRDAVWSIFLAEDDLSEGGTVESLIDWAWQVEAGEVEEQRLWLAAVALTWFLSASNRAVRDRATKALVNLLSSNLNVAAALLDKFVDVDDPYISERLLAACYGAVMQGVDRAGSGAVASAVWANHFAGDRTPPLHLPARDYAIGILLYSQAAGLLPSEVDIETGKAKFTSPWPLESITDDDLKEFRKKGYGDSIFSSTEEHGDFGNYTLDTWLNDIMSLPRAFAGLTTQQLYERWEADFERKATAAQLQAYTNLLRASLNYRQRPERGWFSEKDREESERLWEELAQANMALKDQLPPGILAEYSGFAEQHLLEATRMNDDDRRPPEFDHATVRRWICARAHSIGWTEELFEKFDEGPRISRERMGNHRVERIGKKYQYIALAEVMARLTDNLAVSSYHDDGKLRAFEYGPSGRAMKKDIDPSLLVRNTQESGWSSTPFTWWTPSSPRLPSGDTDLLLAWVAVESDLCNGPEEIEVVSPDGHRWLVVHSFRHWKVPGQSRRNHADAWSHIRCLVTRQGAGPALAKELLSEQRGDSSRLSDEGHLETFLGEHGWRGEKTIKLSRNTYIGIATPYAGIVESLTAEGNTKDNSVEESFTLHLPSVAAMKLLDLRLRSGKKPEYLDAEGILRWQNPSLHTRGAGAGVVSRDYFLEHLTQAGLEPVWVLAGEKNVYGGQSLGGSNGFGGRLHHTTVFTVDGGSLAPFGQRTEMLQPSKEQLKALHENR</sequence>
<organism evidence="1 2">
    <name type="scientific">Azospira inquinata</name>
    <dbReference type="NCBI Taxonomy" id="2785627"/>
    <lineage>
        <taxon>Bacteria</taxon>
        <taxon>Pseudomonadati</taxon>
        <taxon>Pseudomonadota</taxon>
        <taxon>Betaproteobacteria</taxon>
        <taxon>Rhodocyclales</taxon>
        <taxon>Rhodocyclaceae</taxon>
        <taxon>Azospira</taxon>
    </lineage>
</organism>
<protein>
    <recommendedName>
        <fullName evidence="3">ATP-binding protein</fullName>
    </recommendedName>
</protein>